<protein>
    <submittedName>
        <fullName evidence="2">Flagellin</fullName>
    </submittedName>
</protein>
<dbReference type="InterPro" id="IPR001492">
    <property type="entry name" value="Flagellin"/>
</dbReference>
<proteinExistence type="predicted"/>
<accession>A0A9D2KB95</accession>
<evidence type="ECO:0000313" key="3">
    <source>
        <dbReference type="Proteomes" id="UP000824176"/>
    </source>
</evidence>
<dbReference type="InterPro" id="IPR001029">
    <property type="entry name" value="Flagellin_N"/>
</dbReference>
<gene>
    <name evidence="2" type="ORF">H9804_09570</name>
</gene>
<sequence length="127" mass="13248">MALSIVNNPTAIGAQGGVNSVNSKLAKTIKSLSTGLRINSAADDASGLAVSEKLRAQISGLNKAATNAQDAISMLQTAEGAMGSMTSMVQRIRELAVQAGDPAYTTNDRAMLQLEVDQLKEEIDRVS</sequence>
<keyword evidence="2" id="KW-0966">Cell projection</keyword>
<dbReference type="PANTHER" id="PTHR42792:SF2">
    <property type="entry name" value="FLAGELLIN"/>
    <property type="match status" value="1"/>
</dbReference>
<dbReference type="Gene3D" id="1.20.1330.10">
    <property type="entry name" value="f41 fragment of flagellin, N-terminal domain"/>
    <property type="match status" value="1"/>
</dbReference>
<dbReference type="Pfam" id="PF00669">
    <property type="entry name" value="Flagellin_N"/>
    <property type="match status" value="1"/>
</dbReference>
<evidence type="ECO:0000259" key="1">
    <source>
        <dbReference type="Pfam" id="PF00669"/>
    </source>
</evidence>
<dbReference type="AlphaFoldDB" id="A0A9D2KB95"/>
<dbReference type="GO" id="GO:0009288">
    <property type="term" value="C:bacterial-type flagellum"/>
    <property type="evidence" value="ECO:0007669"/>
    <property type="project" value="InterPro"/>
</dbReference>
<evidence type="ECO:0000313" key="2">
    <source>
        <dbReference type="EMBL" id="HIZ90184.1"/>
    </source>
</evidence>
<dbReference type="SUPFAM" id="SSF64518">
    <property type="entry name" value="Phase 1 flagellin"/>
    <property type="match status" value="1"/>
</dbReference>
<dbReference type="PRINTS" id="PR00207">
    <property type="entry name" value="FLAGELLIN"/>
</dbReference>
<dbReference type="Proteomes" id="UP000824176">
    <property type="component" value="Unassembled WGS sequence"/>
</dbReference>
<keyword evidence="2" id="KW-0282">Flagellum</keyword>
<organism evidence="2 3">
    <name type="scientific">Candidatus Mucispirillum faecigallinarum</name>
    <dbReference type="NCBI Taxonomy" id="2838699"/>
    <lineage>
        <taxon>Bacteria</taxon>
        <taxon>Pseudomonadati</taxon>
        <taxon>Deferribacterota</taxon>
        <taxon>Deferribacteres</taxon>
        <taxon>Deferribacterales</taxon>
        <taxon>Mucispirillaceae</taxon>
        <taxon>Mucispirillum</taxon>
    </lineage>
</organism>
<comment type="caution">
    <text evidence="2">The sequence shown here is derived from an EMBL/GenBank/DDBJ whole genome shotgun (WGS) entry which is preliminary data.</text>
</comment>
<dbReference type="GO" id="GO:0005198">
    <property type="term" value="F:structural molecule activity"/>
    <property type="evidence" value="ECO:0007669"/>
    <property type="project" value="InterPro"/>
</dbReference>
<feature type="domain" description="Flagellin N-terminal" evidence="1">
    <location>
        <begin position="7"/>
        <end position="127"/>
    </location>
</feature>
<reference evidence="2" key="1">
    <citation type="journal article" date="2021" name="PeerJ">
        <title>Extensive microbial diversity within the chicken gut microbiome revealed by metagenomics and culture.</title>
        <authorList>
            <person name="Gilroy R."/>
            <person name="Ravi A."/>
            <person name="Getino M."/>
            <person name="Pursley I."/>
            <person name="Horton D.L."/>
            <person name="Alikhan N.F."/>
            <person name="Baker D."/>
            <person name="Gharbi K."/>
            <person name="Hall N."/>
            <person name="Watson M."/>
            <person name="Adriaenssens E.M."/>
            <person name="Foster-Nyarko E."/>
            <person name="Jarju S."/>
            <person name="Secka A."/>
            <person name="Antonio M."/>
            <person name="Oren A."/>
            <person name="Chaudhuri R.R."/>
            <person name="La Ragione R."/>
            <person name="Hildebrand F."/>
            <person name="Pallen M.J."/>
        </authorList>
    </citation>
    <scope>NUCLEOTIDE SEQUENCE</scope>
    <source>
        <strain evidence="2">ChiW4-1371</strain>
    </source>
</reference>
<feature type="non-terminal residue" evidence="2">
    <location>
        <position position="127"/>
    </location>
</feature>
<keyword evidence="2" id="KW-0969">Cilium</keyword>
<dbReference type="PANTHER" id="PTHR42792">
    <property type="entry name" value="FLAGELLIN"/>
    <property type="match status" value="1"/>
</dbReference>
<name>A0A9D2KB95_9BACT</name>
<dbReference type="EMBL" id="DXAQ01000141">
    <property type="protein sequence ID" value="HIZ90184.1"/>
    <property type="molecule type" value="Genomic_DNA"/>
</dbReference>
<reference evidence="2" key="2">
    <citation type="submission" date="2021-04" db="EMBL/GenBank/DDBJ databases">
        <authorList>
            <person name="Gilroy R."/>
        </authorList>
    </citation>
    <scope>NUCLEOTIDE SEQUENCE</scope>
    <source>
        <strain evidence="2">ChiW4-1371</strain>
    </source>
</reference>